<dbReference type="PANTHER" id="PTHR38811:SF1">
    <property type="entry name" value="UPF0284 PROTEIN SLL1500"/>
    <property type="match status" value="1"/>
</dbReference>
<sequence>MILIIKKVRMYSTELGINFFGNESNKKRQLNKIEILKKNIKNLKIFLIIAGTNTSQIPGISAAGINPKSRRTTALADAEFLLEGASKDHKYKLPLLNAGVTPALISHVCSKLINTYPVIVPLGIGAKPYFNHLAVEDRNLGPSNCLTTGKSMTKERVLNLYEKGIAIGKSLKQPVLISESVPGGTTTAQAVMEAFGLQVSNLVGSSLFKAPRELRRQVIKRGLLNANFKADSDSFDVVAAVGDPFQAFSMGLLIGARLAKQPVILSGGSQMLAVILLVLEFLGEKNKDEFIEDVFIATTGWLVKDNSLNDLVNLINEKYDVKLLGLASPLNFKSSKYKELKDYESGHVKEGVGAGGISLLAFLDGFKNEEIVSLCQQNLEMMKGLGQISLEKDC</sequence>
<dbReference type="NCBIfam" id="NF003369">
    <property type="entry name" value="PRK04447.1-2"/>
    <property type="match status" value="1"/>
</dbReference>
<comment type="similarity">
    <text evidence="1">Belongs to the UPF0284 family.</text>
</comment>
<dbReference type="GO" id="GO:0008939">
    <property type="term" value="F:nicotinate-nucleotide-dimethylbenzimidazole phosphoribosyltransferase activity"/>
    <property type="evidence" value="ECO:0007669"/>
    <property type="project" value="InterPro"/>
</dbReference>
<dbReference type="InterPro" id="IPR003200">
    <property type="entry name" value="Nict_dMeBzImd_PRibTrfase"/>
</dbReference>
<gene>
    <name evidence="2" type="ORF">HOT0M-10D2_0029</name>
</gene>
<dbReference type="EMBL" id="DQ366731">
    <property type="protein sequence ID" value="ABE11339.1"/>
    <property type="molecule type" value="Genomic_DNA"/>
</dbReference>
<dbReference type="InterPro" id="IPR002805">
    <property type="entry name" value="Nict_dMeBzImd_PRibTrfase_arc"/>
</dbReference>
<dbReference type="InterPro" id="IPR036087">
    <property type="entry name" value="Nict_dMeBzImd_PRibTrfase_sf"/>
</dbReference>
<protein>
    <recommendedName>
        <fullName evidence="1">UPF0284 protein HOT0M-10D2_0029</fullName>
    </recommendedName>
</protein>
<reference evidence="2" key="2">
    <citation type="submission" date="2006-04" db="EMBL/GenBank/DDBJ databases">
        <title>Sequencing of the draft fosmids and assembly of Prochlorococcus marinus environmental genome fragment.</title>
        <authorList>
            <consortium name="US DOE Joint Genome Institute (JGI)"/>
            <person name="Copeland A."/>
            <person name="Lucas S."/>
            <person name="Lapidus A."/>
            <person name="Barry K."/>
            <person name="Detter J.C."/>
            <person name="Glavina T."/>
            <person name="Hammon N."/>
            <person name="Israni S."/>
            <person name="Richardson P."/>
        </authorList>
    </citation>
    <scope>NUCLEOTIDE SEQUENCE</scope>
</reference>
<dbReference type="NCBIfam" id="TIGR00303">
    <property type="entry name" value="nicotinate mononucleotide-dependent phosphoribosyltransferase CobT"/>
    <property type="match status" value="1"/>
</dbReference>
<dbReference type="HAMAP" id="MF_01086">
    <property type="entry name" value="UPF0284"/>
    <property type="match status" value="1"/>
</dbReference>
<dbReference type="AlphaFoldDB" id="Q1PJP1"/>
<evidence type="ECO:0000313" key="2">
    <source>
        <dbReference type="EMBL" id="ABE11339.1"/>
    </source>
</evidence>
<dbReference type="CDD" id="cd02439">
    <property type="entry name" value="DMB-PRT_CobT"/>
    <property type="match status" value="1"/>
</dbReference>
<accession>Q1PJP1</accession>
<evidence type="ECO:0000256" key="1">
    <source>
        <dbReference type="HAMAP-Rule" id="MF_01086"/>
    </source>
</evidence>
<organism evidence="2">
    <name type="scientific">uncultured Prochlorococcus marinus clone HOT0M-10D2</name>
    <dbReference type="NCBI Taxonomy" id="379383"/>
    <lineage>
        <taxon>Bacteria</taxon>
        <taxon>Bacillati</taxon>
        <taxon>Cyanobacteriota</taxon>
        <taxon>Cyanophyceae</taxon>
        <taxon>Synechococcales</taxon>
        <taxon>Prochlorococcaceae</taxon>
        <taxon>Prochlorococcus</taxon>
    </lineage>
</organism>
<dbReference type="Pfam" id="PF02277">
    <property type="entry name" value="DBI_PRT"/>
    <property type="match status" value="1"/>
</dbReference>
<dbReference type="SUPFAM" id="SSF52733">
    <property type="entry name" value="Nicotinate mononucleotide:5,6-dimethylbenzimidazole phosphoribosyltransferase (CobT)"/>
    <property type="match status" value="1"/>
</dbReference>
<dbReference type="Gene3D" id="3.40.50.10210">
    <property type="match status" value="1"/>
</dbReference>
<name>Q1PJP1_PROMR</name>
<dbReference type="PANTHER" id="PTHR38811">
    <property type="match status" value="1"/>
</dbReference>
<reference evidence="2" key="1">
    <citation type="journal article" date="2006" name="Science">
        <title>Genomic islands and the ecology and evolution of Prochlorococcus.</title>
        <authorList>
            <person name="Coleman M.L."/>
            <person name="Sullivan M.B."/>
            <person name="Martiny A.C."/>
            <person name="Steglich C."/>
            <person name="Barry K."/>
            <person name="Delong E.F."/>
            <person name="Chisholm S.W."/>
        </authorList>
    </citation>
    <scope>NUCLEOTIDE SEQUENCE</scope>
</reference>
<proteinExistence type="inferred from homology"/>